<dbReference type="NCBIfam" id="NF001986">
    <property type="entry name" value="PRK00779.1"/>
    <property type="match status" value="1"/>
</dbReference>
<dbReference type="PANTHER" id="PTHR45753:SF3">
    <property type="entry name" value="ORNITHINE TRANSCARBAMYLASE, MITOCHONDRIAL"/>
    <property type="match status" value="1"/>
</dbReference>
<evidence type="ECO:0000259" key="8">
    <source>
        <dbReference type="Pfam" id="PF02729"/>
    </source>
</evidence>
<dbReference type="EC" id="2.1.3.3" evidence="3 6"/>
<proteinExistence type="inferred from homology"/>
<dbReference type="InterPro" id="IPR006130">
    <property type="entry name" value="Asp/Orn_carbamoylTrfase"/>
</dbReference>
<sequence>MNARSSTKRDLLTFDDLTAQEIRHLFQRTTQLKRNRAAGRDVATLQGRTLGMIFEKPSTRTRVSFETGMFQLGGQALFLSSQDIQLGRGEEVSDSARVLSRFVDIIMVRTFAHKKVETMAEYATVPVINGLSDDFHPCQVLADLFTYEEHRGPIGGHKVAWIGDGNNMANSWMQAAAKLGFDLVLACPANYEPDAKLLGHTQLEAASTGGSITVVRAPAEAVAHADLVCTDTWTSMGQEAERQRRLRAFADYCVDEALMRQAKDEALFMHCLPAHRGEEVSAGVLDGPQSVIWDEAENRLHIQKAVLEWLMGVDIH</sequence>
<dbReference type="Proteomes" id="UP001628193">
    <property type="component" value="Unassembled WGS sequence"/>
</dbReference>
<feature type="binding site" evidence="6">
    <location>
        <begin position="271"/>
        <end position="272"/>
    </location>
    <ligand>
        <name>carbamoyl phosphate</name>
        <dbReference type="ChEBI" id="CHEBI:58228"/>
    </ligand>
</feature>
<feature type="binding site" evidence="6">
    <location>
        <position position="231"/>
    </location>
    <ligand>
        <name>L-ornithine</name>
        <dbReference type="ChEBI" id="CHEBI:46911"/>
    </ligand>
</feature>
<dbReference type="InterPro" id="IPR024904">
    <property type="entry name" value="OTCase_ArgI"/>
</dbReference>
<evidence type="ECO:0000256" key="6">
    <source>
        <dbReference type="HAMAP-Rule" id="MF_01109"/>
    </source>
</evidence>
<dbReference type="InterPro" id="IPR036901">
    <property type="entry name" value="Asp/Orn_carbamoylTrfase_sf"/>
</dbReference>
<dbReference type="Pfam" id="PF02729">
    <property type="entry name" value="OTCace_N"/>
    <property type="match status" value="1"/>
</dbReference>
<name>A0ABQ0CC47_9PROT</name>
<feature type="binding site" evidence="6">
    <location>
        <begin position="136"/>
        <end position="139"/>
    </location>
    <ligand>
        <name>carbamoyl phosphate</name>
        <dbReference type="ChEBI" id="CHEBI:58228"/>
    </ligand>
</feature>
<reference evidence="9 10" key="1">
    <citation type="submission" date="2024-09" db="EMBL/GenBank/DDBJ databases">
        <title>Draft genome sequence of Candidatus Magnetaquicoccaceae bacterium FCR-1.</title>
        <authorList>
            <person name="Shimoshige H."/>
            <person name="Shimamura S."/>
            <person name="Taoka A."/>
            <person name="Kobayashi H."/>
            <person name="Maekawa T."/>
        </authorList>
    </citation>
    <scope>NUCLEOTIDE SEQUENCE [LARGE SCALE GENOMIC DNA]</scope>
    <source>
        <strain evidence="9 10">FCR-1</strain>
    </source>
</reference>
<evidence type="ECO:0000256" key="1">
    <source>
        <dbReference type="ARBA" id="ARBA00004975"/>
    </source>
</evidence>
<dbReference type="Gene3D" id="3.40.50.1370">
    <property type="entry name" value="Aspartate/ornithine carbamoyltransferase"/>
    <property type="match status" value="2"/>
</dbReference>
<feature type="binding site" evidence="6">
    <location>
        <position position="167"/>
    </location>
    <ligand>
        <name>L-ornithine</name>
        <dbReference type="ChEBI" id="CHEBI:46911"/>
    </ligand>
</feature>
<keyword evidence="10" id="KW-1185">Reference proteome</keyword>
<feature type="binding site" evidence="6">
    <location>
        <begin position="235"/>
        <end position="236"/>
    </location>
    <ligand>
        <name>L-ornithine</name>
        <dbReference type="ChEBI" id="CHEBI:46911"/>
    </ligand>
</feature>
<comment type="pathway">
    <text evidence="1">Amino-acid biosynthesis; L-arginine biosynthesis; L-arginine from L-ornithine and carbamoyl phosphate: step 1/3.</text>
</comment>
<dbReference type="PRINTS" id="PR00100">
    <property type="entry name" value="AOTCASE"/>
</dbReference>
<dbReference type="PROSITE" id="PS00097">
    <property type="entry name" value="CARBAMOYLTRANSFERASE"/>
    <property type="match status" value="1"/>
</dbReference>
<protein>
    <recommendedName>
        <fullName evidence="3 6">Ornithine carbamoyltransferase</fullName>
        <shortName evidence="6">OTCase</shortName>
        <ecNumber evidence="3 6">2.1.3.3</ecNumber>
    </recommendedName>
</protein>
<dbReference type="EMBL" id="BAAFGK010000005">
    <property type="protein sequence ID" value="GAB0058470.1"/>
    <property type="molecule type" value="Genomic_DNA"/>
</dbReference>
<evidence type="ECO:0000256" key="3">
    <source>
        <dbReference type="ARBA" id="ARBA00013007"/>
    </source>
</evidence>
<evidence type="ECO:0000256" key="5">
    <source>
        <dbReference type="ARBA" id="ARBA00048772"/>
    </source>
</evidence>
<evidence type="ECO:0000256" key="4">
    <source>
        <dbReference type="ARBA" id="ARBA00022679"/>
    </source>
</evidence>
<feature type="binding site" evidence="6">
    <location>
        <position position="109"/>
    </location>
    <ligand>
        <name>carbamoyl phosphate</name>
        <dbReference type="ChEBI" id="CHEBI:58228"/>
    </ligand>
</feature>
<comment type="similarity">
    <text evidence="2 6">Belongs to the aspartate/ornithine carbamoyltransferase superfamily. OTCase family.</text>
</comment>
<dbReference type="InterPro" id="IPR002292">
    <property type="entry name" value="Orn/put_carbamltrans"/>
</dbReference>
<organism evidence="9 10">
    <name type="scientific">Candidatus Magnetaquiglobus chichijimensis</name>
    <dbReference type="NCBI Taxonomy" id="3141448"/>
    <lineage>
        <taxon>Bacteria</taxon>
        <taxon>Pseudomonadati</taxon>
        <taxon>Pseudomonadota</taxon>
        <taxon>Magnetococcia</taxon>
        <taxon>Magnetococcales</taxon>
        <taxon>Candidatus Magnetaquicoccaceae</taxon>
        <taxon>Candidatus Magnetaquiglobus</taxon>
    </lineage>
</organism>
<dbReference type="NCBIfam" id="TIGR00658">
    <property type="entry name" value="orni_carb_tr"/>
    <property type="match status" value="1"/>
</dbReference>
<keyword evidence="6" id="KW-0963">Cytoplasm</keyword>
<dbReference type="SUPFAM" id="SSF53671">
    <property type="entry name" value="Aspartate/ornithine carbamoyltransferase"/>
    <property type="match status" value="1"/>
</dbReference>
<comment type="caution">
    <text evidence="9">The sequence shown here is derived from an EMBL/GenBank/DDBJ whole genome shotgun (WGS) entry which is preliminary data.</text>
</comment>
<dbReference type="HAMAP" id="MF_01109">
    <property type="entry name" value="OTCase"/>
    <property type="match status" value="1"/>
</dbReference>
<evidence type="ECO:0000259" key="7">
    <source>
        <dbReference type="Pfam" id="PF00185"/>
    </source>
</evidence>
<feature type="binding site" evidence="6">
    <location>
        <position position="85"/>
    </location>
    <ligand>
        <name>carbamoyl phosphate</name>
        <dbReference type="ChEBI" id="CHEBI:58228"/>
    </ligand>
</feature>
<dbReference type="PANTHER" id="PTHR45753">
    <property type="entry name" value="ORNITHINE CARBAMOYLTRANSFERASE, MITOCHONDRIAL"/>
    <property type="match status" value="1"/>
</dbReference>
<comment type="catalytic activity">
    <reaction evidence="5 6">
        <text>carbamoyl phosphate + L-ornithine = L-citrulline + phosphate + H(+)</text>
        <dbReference type="Rhea" id="RHEA:19513"/>
        <dbReference type="ChEBI" id="CHEBI:15378"/>
        <dbReference type="ChEBI" id="CHEBI:43474"/>
        <dbReference type="ChEBI" id="CHEBI:46911"/>
        <dbReference type="ChEBI" id="CHEBI:57743"/>
        <dbReference type="ChEBI" id="CHEBI:58228"/>
        <dbReference type="EC" id="2.1.3.3"/>
    </reaction>
</comment>
<feature type="binding site" evidence="6">
    <location>
        <begin position="58"/>
        <end position="61"/>
    </location>
    <ligand>
        <name>carbamoyl phosphate</name>
        <dbReference type="ChEBI" id="CHEBI:58228"/>
    </ligand>
</feature>
<feature type="domain" description="Aspartate/ornithine carbamoyltransferase Asp/Orn-binding" evidence="7">
    <location>
        <begin position="156"/>
        <end position="310"/>
    </location>
</feature>
<evidence type="ECO:0000256" key="2">
    <source>
        <dbReference type="ARBA" id="ARBA00007805"/>
    </source>
</evidence>
<keyword evidence="4 6" id="KW-0808">Transferase</keyword>
<gene>
    <name evidence="9" type="primary">argF</name>
    <name evidence="9" type="ORF">SIID45300_02819</name>
</gene>
<dbReference type="InterPro" id="IPR006132">
    <property type="entry name" value="Asp/Orn_carbamoyltranf_P-bd"/>
</dbReference>
<dbReference type="Pfam" id="PF00185">
    <property type="entry name" value="OTCace"/>
    <property type="match status" value="1"/>
</dbReference>
<feature type="domain" description="Aspartate/ornithine carbamoyltransferase carbamoyl-P binding" evidence="8">
    <location>
        <begin position="9"/>
        <end position="149"/>
    </location>
</feature>
<dbReference type="GO" id="GO:0004585">
    <property type="term" value="F:ornithine carbamoyltransferase activity"/>
    <property type="evidence" value="ECO:0007669"/>
    <property type="project" value="UniProtKB-EC"/>
</dbReference>
<evidence type="ECO:0000313" key="9">
    <source>
        <dbReference type="EMBL" id="GAB0058470.1"/>
    </source>
</evidence>
<dbReference type="InterPro" id="IPR006131">
    <property type="entry name" value="Asp_carbamoyltransf_Asp/Orn-bd"/>
</dbReference>
<feature type="binding site" evidence="6">
    <location>
        <position position="299"/>
    </location>
    <ligand>
        <name>carbamoyl phosphate</name>
        <dbReference type="ChEBI" id="CHEBI:58228"/>
    </ligand>
</feature>
<dbReference type="PRINTS" id="PR00102">
    <property type="entry name" value="OTCASE"/>
</dbReference>
<evidence type="ECO:0000313" key="10">
    <source>
        <dbReference type="Proteomes" id="UP001628193"/>
    </source>
</evidence>
<comment type="subcellular location">
    <subcellularLocation>
        <location evidence="6">Cytoplasm</location>
    </subcellularLocation>
</comment>
<accession>A0ABQ0CC47</accession>
<dbReference type="RefSeq" id="WP_420906192.1">
    <property type="nucleotide sequence ID" value="NZ_BAAFGK010000005.1"/>
</dbReference>